<dbReference type="AlphaFoldDB" id="K2JQA0"/>
<accession>K2JQA0</accession>
<dbReference type="PANTHER" id="PTHR45398:SF1">
    <property type="entry name" value="ENZYME, PUTATIVE (JCVI)-RELATED"/>
    <property type="match status" value="1"/>
</dbReference>
<keyword evidence="2" id="KW-0436">Ligase</keyword>
<proteinExistence type="predicted"/>
<organism evidence="2 3">
    <name type="scientific">Gallaecimonas xiamenensis 3-C-1</name>
    <dbReference type="NCBI Taxonomy" id="745411"/>
    <lineage>
        <taxon>Bacteria</taxon>
        <taxon>Pseudomonadati</taxon>
        <taxon>Pseudomonadota</taxon>
        <taxon>Gammaproteobacteria</taxon>
        <taxon>Enterobacterales</taxon>
        <taxon>Gallaecimonadaceae</taxon>
        <taxon>Gallaecimonas</taxon>
    </lineage>
</organism>
<evidence type="ECO:0000259" key="1">
    <source>
        <dbReference type="Pfam" id="PF00501"/>
    </source>
</evidence>
<dbReference type="STRING" id="745411.B3C1_03650"/>
<dbReference type="InterPro" id="IPR045851">
    <property type="entry name" value="AMP-bd_C_sf"/>
</dbReference>
<dbReference type="InterPro" id="IPR000873">
    <property type="entry name" value="AMP-dep_synth/lig_dom"/>
</dbReference>
<dbReference type="PANTHER" id="PTHR45398">
    <property type="match status" value="1"/>
</dbReference>
<name>K2JQA0_9GAMM</name>
<gene>
    <name evidence="2" type="ORF">B3C1_03650</name>
</gene>
<dbReference type="InterPro" id="IPR020845">
    <property type="entry name" value="AMP-binding_CS"/>
</dbReference>
<dbReference type="Gene3D" id="3.30.300.30">
    <property type="match status" value="1"/>
</dbReference>
<feature type="domain" description="AMP-dependent synthetase/ligase" evidence="1">
    <location>
        <begin position="117"/>
        <end position="305"/>
    </location>
</feature>
<protein>
    <submittedName>
        <fullName evidence="2">4-coumarate--CoA ligase</fullName>
    </submittedName>
</protein>
<sequence>MWRQRLAARLAQSGPLFSGPALSGLELARHVAGLATQLRPDERWVIWESDPAAFSVAVLACWQAGAVPVLPGNGQPQTLAAIAAEGLIATQGGSYQGLVLHPFAHLADPQPPQLGELVLFTSGSTGEPKAVPKSLNQLLTELDALEAAFGPLQGEMLATVSHQHIYGFLFRLLWPLMSPGATINRVAIGYPEQLAGLGAQAEGPLLLVSSPAHLERLPAPEVMAPLLGKLVRVFSSGGLLSAQGAAQALTVLGQSPVEVLGSTETGGVAWRQQQNGSAWRPFAGVACALDEDDGLVVEGVVAGGRVAMGDKALFEADGRFHLNGRRDRIVKIEQKRLSLDAMEKALCRQAGVFEARCLLLDGRRQQLGAVLVLDREGRQRLASLGKHPFNQALRQGLLGEFEPVVLPRRWRVVDAFPLNSQGKVTHQALLSLFDDSHDAAFATGT</sequence>
<dbReference type="Gene3D" id="3.40.50.12780">
    <property type="entry name" value="N-terminal domain of ligase-like"/>
    <property type="match status" value="1"/>
</dbReference>
<dbReference type="Proteomes" id="UP000006755">
    <property type="component" value="Unassembled WGS sequence"/>
</dbReference>
<evidence type="ECO:0000313" key="3">
    <source>
        <dbReference type="Proteomes" id="UP000006755"/>
    </source>
</evidence>
<dbReference type="PROSITE" id="PS00455">
    <property type="entry name" value="AMP_BINDING"/>
    <property type="match status" value="1"/>
</dbReference>
<keyword evidence="3" id="KW-1185">Reference proteome</keyword>
<dbReference type="Pfam" id="PF00501">
    <property type="entry name" value="AMP-binding"/>
    <property type="match status" value="1"/>
</dbReference>
<dbReference type="InterPro" id="IPR042099">
    <property type="entry name" value="ANL_N_sf"/>
</dbReference>
<dbReference type="GO" id="GO:0016874">
    <property type="term" value="F:ligase activity"/>
    <property type="evidence" value="ECO:0007669"/>
    <property type="project" value="UniProtKB-KW"/>
</dbReference>
<comment type="caution">
    <text evidence="2">The sequence shown here is derived from an EMBL/GenBank/DDBJ whole genome shotgun (WGS) entry which is preliminary data.</text>
</comment>
<reference evidence="2 3" key="1">
    <citation type="journal article" date="2012" name="J. Bacteriol.">
        <title>Genome Sequence of Gallaecimonas xiamenensis Type Strain 3-C-1.</title>
        <authorList>
            <person name="Lai Q."/>
            <person name="Wang L."/>
            <person name="Wang W."/>
            <person name="Shao Z."/>
        </authorList>
    </citation>
    <scope>NUCLEOTIDE SEQUENCE [LARGE SCALE GENOMIC DNA]</scope>
    <source>
        <strain evidence="2 3">3-C-1</strain>
    </source>
</reference>
<evidence type="ECO:0000313" key="2">
    <source>
        <dbReference type="EMBL" id="EKE76657.1"/>
    </source>
</evidence>
<dbReference type="eggNOG" id="COG0318">
    <property type="taxonomic scope" value="Bacteria"/>
</dbReference>
<dbReference type="SUPFAM" id="SSF56801">
    <property type="entry name" value="Acetyl-CoA synthetase-like"/>
    <property type="match status" value="1"/>
</dbReference>
<dbReference type="EMBL" id="AMRI01000004">
    <property type="protein sequence ID" value="EKE76657.1"/>
    <property type="molecule type" value="Genomic_DNA"/>
</dbReference>